<evidence type="ECO:0000313" key="3">
    <source>
        <dbReference type="Proteomes" id="UP000232149"/>
    </source>
</evidence>
<dbReference type="Proteomes" id="UP000232149">
    <property type="component" value="Unassembled WGS sequence"/>
</dbReference>
<gene>
    <name evidence="2" type="ORF">CH376_20170</name>
    <name evidence="1" type="ORF">CH380_20985</name>
</gene>
<proteinExistence type="predicted"/>
<reference evidence="3 4" key="1">
    <citation type="submission" date="2017-07" db="EMBL/GenBank/DDBJ databases">
        <title>Leptospira spp. isolated from tropical soils.</title>
        <authorList>
            <person name="Thibeaux R."/>
            <person name="Iraola G."/>
            <person name="Ferres I."/>
            <person name="Bierque E."/>
            <person name="Girault D."/>
            <person name="Soupe-Gilbert M.-E."/>
            <person name="Picardeau M."/>
            <person name="Goarant C."/>
        </authorList>
    </citation>
    <scope>NUCLEOTIDE SEQUENCE [LARGE SCALE GENOMIC DNA]</scope>
    <source>
        <strain evidence="1 4">FH2-B-C1</strain>
        <strain evidence="2 3">FH2-B-D1</strain>
    </source>
</reference>
<keyword evidence="3" id="KW-1185">Reference proteome</keyword>
<dbReference type="EMBL" id="NPDV01000030">
    <property type="protein sequence ID" value="PJZ51272.1"/>
    <property type="molecule type" value="Genomic_DNA"/>
</dbReference>
<protein>
    <recommendedName>
        <fullName evidence="5">Lipoprotein</fullName>
    </recommendedName>
</protein>
<name>A0A2M9YI92_9LEPT</name>
<evidence type="ECO:0000313" key="1">
    <source>
        <dbReference type="EMBL" id="PJZ51272.1"/>
    </source>
</evidence>
<dbReference type="Proteomes" id="UP000232188">
    <property type="component" value="Unassembled WGS sequence"/>
</dbReference>
<sequence>MKKYLSACIGILLFVGCSMNTRTLKKTETEAVIQGIGMTEFEAREAALKEIQGIFPEYKESKPTECKQEYYASGRTTGVGANQQYSASGSTYYSCIVFAAKK</sequence>
<dbReference type="OrthoDB" id="342065at2"/>
<comment type="caution">
    <text evidence="1">The sequence shown here is derived from an EMBL/GenBank/DDBJ whole genome shotgun (WGS) entry which is preliminary data.</text>
</comment>
<dbReference type="AlphaFoldDB" id="A0A2M9YI92"/>
<evidence type="ECO:0000313" key="4">
    <source>
        <dbReference type="Proteomes" id="UP000232188"/>
    </source>
</evidence>
<dbReference type="PROSITE" id="PS51257">
    <property type="entry name" value="PROKAR_LIPOPROTEIN"/>
    <property type="match status" value="1"/>
</dbReference>
<accession>A0A2M9YI92</accession>
<evidence type="ECO:0008006" key="5">
    <source>
        <dbReference type="Google" id="ProtNLM"/>
    </source>
</evidence>
<dbReference type="RefSeq" id="WP_100787725.1">
    <property type="nucleotide sequence ID" value="NZ_NPDU01000078.1"/>
</dbReference>
<organism evidence="1 4">
    <name type="scientific">Leptospira adleri</name>
    <dbReference type="NCBI Taxonomy" id="2023186"/>
    <lineage>
        <taxon>Bacteria</taxon>
        <taxon>Pseudomonadati</taxon>
        <taxon>Spirochaetota</taxon>
        <taxon>Spirochaetia</taxon>
        <taxon>Leptospirales</taxon>
        <taxon>Leptospiraceae</taxon>
        <taxon>Leptospira</taxon>
    </lineage>
</organism>
<evidence type="ECO:0000313" key="2">
    <source>
        <dbReference type="EMBL" id="PJZ60102.1"/>
    </source>
</evidence>
<dbReference type="EMBL" id="NPDU01000078">
    <property type="protein sequence ID" value="PJZ60102.1"/>
    <property type="molecule type" value="Genomic_DNA"/>
</dbReference>